<organism evidence="2">
    <name type="scientific">Rhizophora mucronata</name>
    <name type="common">Asiatic mangrove</name>
    <dbReference type="NCBI Taxonomy" id="61149"/>
    <lineage>
        <taxon>Eukaryota</taxon>
        <taxon>Viridiplantae</taxon>
        <taxon>Streptophyta</taxon>
        <taxon>Embryophyta</taxon>
        <taxon>Tracheophyta</taxon>
        <taxon>Spermatophyta</taxon>
        <taxon>Magnoliopsida</taxon>
        <taxon>eudicotyledons</taxon>
        <taxon>Gunneridae</taxon>
        <taxon>Pentapetalae</taxon>
        <taxon>rosids</taxon>
        <taxon>fabids</taxon>
        <taxon>Malpighiales</taxon>
        <taxon>Rhizophoraceae</taxon>
        <taxon>Rhizophora</taxon>
    </lineage>
</organism>
<keyword evidence="1" id="KW-0472">Membrane</keyword>
<keyword evidence="1" id="KW-0812">Transmembrane</keyword>
<keyword evidence="1" id="KW-1133">Transmembrane helix</keyword>
<accession>A0A2P2R2C8</accession>
<reference evidence="2" key="1">
    <citation type="submission" date="2018-02" db="EMBL/GenBank/DDBJ databases">
        <title>Rhizophora mucronata_Transcriptome.</title>
        <authorList>
            <person name="Meera S.P."/>
            <person name="Sreeshan A."/>
            <person name="Augustine A."/>
        </authorList>
    </citation>
    <scope>NUCLEOTIDE SEQUENCE</scope>
    <source>
        <tissue evidence="2">Leaf</tissue>
    </source>
</reference>
<dbReference type="EMBL" id="GGEC01092929">
    <property type="protein sequence ID" value="MBX73413.1"/>
    <property type="molecule type" value="Transcribed_RNA"/>
</dbReference>
<sequence>MHVNSFSFFLQGSFNGMKILCVLSKFVYVLFSLSLCTFYSLFN</sequence>
<name>A0A2P2R2C8_RHIMU</name>
<protein>
    <submittedName>
        <fullName evidence="2">Uncharacterized protein</fullName>
    </submittedName>
</protein>
<dbReference type="AlphaFoldDB" id="A0A2P2R2C8"/>
<evidence type="ECO:0000313" key="2">
    <source>
        <dbReference type="EMBL" id="MBX73413.1"/>
    </source>
</evidence>
<evidence type="ECO:0000256" key="1">
    <source>
        <dbReference type="SAM" id="Phobius"/>
    </source>
</evidence>
<feature type="transmembrane region" description="Helical" evidence="1">
    <location>
        <begin position="20"/>
        <end position="42"/>
    </location>
</feature>
<proteinExistence type="predicted"/>